<gene>
    <name evidence="2" type="ORF">SAMN05443634_10316</name>
</gene>
<dbReference type="EMBL" id="FRBH01000003">
    <property type="protein sequence ID" value="SHK71432.1"/>
    <property type="molecule type" value="Genomic_DNA"/>
</dbReference>
<protein>
    <submittedName>
        <fullName evidence="2">Uncharacterized protein</fullName>
    </submittedName>
</protein>
<feature type="transmembrane region" description="Helical" evidence="1">
    <location>
        <begin position="9"/>
        <end position="29"/>
    </location>
</feature>
<sequence length="151" mass="17779">MVINIKKYILLIFVIIFIVTLFFFIFNYMNVSMKKIEKITIEKIIVFNDKDSLYITANSWGLAGNNEVIVLSQSNKKTPNKIDDYIFYTSEIFYKIDNNNTIIIYSPESSINEPDKKISNVTIRSLKTFDEINDYNLNFKKYGLERISINR</sequence>
<dbReference type="AlphaFoldDB" id="A0A1M6UQD1"/>
<keyword evidence="1" id="KW-0812">Transmembrane</keyword>
<organism evidence="2 3">
    <name type="scientific">Chishuiella changwenlii</name>
    <dbReference type="NCBI Taxonomy" id="1434701"/>
    <lineage>
        <taxon>Bacteria</taxon>
        <taxon>Pseudomonadati</taxon>
        <taxon>Bacteroidota</taxon>
        <taxon>Flavobacteriia</taxon>
        <taxon>Flavobacteriales</taxon>
        <taxon>Weeksellaceae</taxon>
        <taxon>Chishuiella</taxon>
    </lineage>
</organism>
<name>A0A1M6UQD1_9FLAO</name>
<evidence type="ECO:0000313" key="2">
    <source>
        <dbReference type="EMBL" id="SHK71432.1"/>
    </source>
</evidence>
<dbReference type="STRING" id="1434701.SAMN05443634_10316"/>
<keyword evidence="1" id="KW-0472">Membrane</keyword>
<dbReference type="Proteomes" id="UP000184120">
    <property type="component" value="Unassembled WGS sequence"/>
</dbReference>
<evidence type="ECO:0000313" key="3">
    <source>
        <dbReference type="Proteomes" id="UP000184120"/>
    </source>
</evidence>
<keyword evidence="1" id="KW-1133">Transmembrane helix</keyword>
<evidence type="ECO:0000256" key="1">
    <source>
        <dbReference type="SAM" id="Phobius"/>
    </source>
</evidence>
<reference evidence="3" key="1">
    <citation type="submission" date="2016-11" db="EMBL/GenBank/DDBJ databases">
        <authorList>
            <person name="Varghese N."/>
            <person name="Submissions S."/>
        </authorList>
    </citation>
    <scope>NUCLEOTIDE SEQUENCE [LARGE SCALE GENOMIC DNA]</scope>
    <source>
        <strain evidence="3">DSM 27989</strain>
    </source>
</reference>
<accession>A0A1M6UQD1</accession>
<proteinExistence type="predicted"/>